<dbReference type="Proteomes" id="UP000053097">
    <property type="component" value="Unassembled WGS sequence"/>
</dbReference>
<dbReference type="EMBL" id="KK108267">
    <property type="protein sequence ID" value="EZA46798.1"/>
    <property type="molecule type" value="Genomic_DNA"/>
</dbReference>
<protein>
    <submittedName>
        <fullName evidence="1">Uncharacterized protein</fullName>
    </submittedName>
</protein>
<keyword evidence="2" id="KW-1185">Reference proteome</keyword>
<dbReference type="AlphaFoldDB" id="A0A026VSP9"/>
<reference evidence="1 2" key="1">
    <citation type="journal article" date="2014" name="Curr. Biol.">
        <title>The genome of the clonal raider ant Cerapachys biroi.</title>
        <authorList>
            <person name="Oxley P.R."/>
            <person name="Ji L."/>
            <person name="Fetter-Pruneda I."/>
            <person name="McKenzie S.K."/>
            <person name="Li C."/>
            <person name="Hu H."/>
            <person name="Zhang G."/>
            <person name="Kronauer D.J."/>
        </authorList>
    </citation>
    <scope>NUCLEOTIDE SEQUENCE [LARGE SCALE GENOMIC DNA]</scope>
</reference>
<proteinExistence type="predicted"/>
<dbReference type="OrthoDB" id="7698657at2759"/>
<evidence type="ECO:0000313" key="2">
    <source>
        <dbReference type="Proteomes" id="UP000053097"/>
    </source>
</evidence>
<organism evidence="1 2">
    <name type="scientific">Ooceraea biroi</name>
    <name type="common">Clonal raider ant</name>
    <name type="synonym">Cerapachys biroi</name>
    <dbReference type="NCBI Taxonomy" id="2015173"/>
    <lineage>
        <taxon>Eukaryota</taxon>
        <taxon>Metazoa</taxon>
        <taxon>Ecdysozoa</taxon>
        <taxon>Arthropoda</taxon>
        <taxon>Hexapoda</taxon>
        <taxon>Insecta</taxon>
        <taxon>Pterygota</taxon>
        <taxon>Neoptera</taxon>
        <taxon>Endopterygota</taxon>
        <taxon>Hymenoptera</taxon>
        <taxon>Apocrita</taxon>
        <taxon>Aculeata</taxon>
        <taxon>Formicoidea</taxon>
        <taxon>Formicidae</taxon>
        <taxon>Dorylinae</taxon>
        <taxon>Ooceraea</taxon>
    </lineage>
</organism>
<evidence type="ECO:0000313" key="1">
    <source>
        <dbReference type="EMBL" id="EZA46798.1"/>
    </source>
</evidence>
<gene>
    <name evidence="1" type="ORF">X777_01511</name>
</gene>
<name>A0A026VSP9_OOCBI</name>
<accession>A0A026VSP9</accession>
<sequence length="67" mass="7742">MLDEKCAKLDLSTAQQTELREIISAASKKGTKNRRYSDEWIMLCILMNIRSPGVYEFLRKNNVLPLP</sequence>